<proteinExistence type="predicted"/>
<dbReference type="STRING" id="1841610.A6X21_19065"/>
<comment type="caution">
    <text evidence="2">The sequence shown here is derived from an EMBL/GenBank/DDBJ whole genome shotgun (WGS) entry which is preliminary data.</text>
</comment>
<organism evidence="2 3">
    <name type="scientific">Planctopirus hydrillae</name>
    <dbReference type="NCBI Taxonomy" id="1841610"/>
    <lineage>
        <taxon>Bacteria</taxon>
        <taxon>Pseudomonadati</taxon>
        <taxon>Planctomycetota</taxon>
        <taxon>Planctomycetia</taxon>
        <taxon>Planctomycetales</taxon>
        <taxon>Planctomycetaceae</taxon>
        <taxon>Planctopirus</taxon>
    </lineage>
</organism>
<dbReference type="Pfam" id="PF00665">
    <property type="entry name" value="rve"/>
    <property type="match status" value="1"/>
</dbReference>
<dbReference type="InterPro" id="IPR012337">
    <property type="entry name" value="RNaseH-like_sf"/>
</dbReference>
<dbReference type="EMBL" id="LYDR01000062">
    <property type="protein sequence ID" value="ODA32969.1"/>
    <property type="molecule type" value="Genomic_DNA"/>
</dbReference>
<dbReference type="InterPro" id="IPR036397">
    <property type="entry name" value="RNaseH_sf"/>
</dbReference>
<dbReference type="Pfam" id="PF13333">
    <property type="entry name" value="rve_2"/>
    <property type="match status" value="1"/>
</dbReference>
<dbReference type="PANTHER" id="PTHR46889">
    <property type="entry name" value="TRANSPOSASE INSF FOR INSERTION SEQUENCE IS3B-RELATED"/>
    <property type="match status" value="1"/>
</dbReference>
<dbReference type="PROSITE" id="PS50994">
    <property type="entry name" value="INTEGRASE"/>
    <property type="match status" value="1"/>
</dbReference>
<dbReference type="PANTHER" id="PTHR46889:SF7">
    <property type="entry name" value="TRANSPOSASE FOR INSERTION SEQUENCE ELEMENT IS904"/>
    <property type="match status" value="1"/>
</dbReference>
<gene>
    <name evidence="2" type="ORF">A6X21_19065</name>
</gene>
<evidence type="ECO:0000313" key="3">
    <source>
        <dbReference type="Proteomes" id="UP000094828"/>
    </source>
</evidence>
<dbReference type="NCBIfam" id="NF033516">
    <property type="entry name" value="transpos_IS3"/>
    <property type="match status" value="1"/>
</dbReference>
<dbReference type="InterPro" id="IPR048020">
    <property type="entry name" value="Transpos_IS3"/>
</dbReference>
<dbReference type="OrthoDB" id="289367at2"/>
<dbReference type="AlphaFoldDB" id="A0A1C3EIC9"/>
<dbReference type="InterPro" id="IPR025948">
    <property type="entry name" value="HTH-like_dom"/>
</dbReference>
<dbReference type="InterPro" id="IPR050900">
    <property type="entry name" value="Transposase_IS3/IS150/IS904"/>
</dbReference>
<evidence type="ECO:0000259" key="1">
    <source>
        <dbReference type="PROSITE" id="PS50994"/>
    </source>
</evidence>
<sequence>MCEVLELSRSAYYAWKNRIPSDRNLRDQRLAQQIQTIFWRHRRRYGARRIAAELADQGEVCSPRKVAELMAFQGLRAIQPRSFVPRTTQSRHRLGYSPNLLLEAGEPDSPDQLWVGDISHLPLSDGRFCYLAILMDRYSRRIVGWHVEPSMTEDLVIPTLQKAIQECQPKPLVIHHTDRGGQYASSRYRAILNRAGFQQSMNRAENCYENAFMESCFGTLKTELQMTEYKHHEMARREIGEYIAYYNLDRKHSALGYLTPHQFERHT</sequence>
<dbReference type="SUPFAM" id="SSF53098">
    <property type="entry name" value="Ribonuclease H-like"/>
    <property type="match status" value="1"/>
</dbReference>
<dbReference type="Pfam" id="PF13276">
    <property type="entry name" value="HTH_21"/>
    <property type="match status" value="1"/>
</dbReference>
<feature type="domain" description="Integrase catalytic" evidence="1">
    <location>
        <begin position="106"/>
        <end position="267"/>
    </location>
</feature>
<dbReference type="Gene3D" id="3.30.420.10">
    <property type="entry name" value="Ribonuclease H-like superfamily/Ribonuclease H"/>
    <property type="match status" value="1"/>
</dbReference>
<accession>A0A1C3EIC9</accession>
<keyword evidence="3" id="KW-1185">Reference proteome</keyword>
<name>A0A1C3EIC9_9PLAN</name>
<evidence type="ECO:0000313" key="2">
    <source>
        <dbReference type="EMBL" id="ODA32969.1"/>
    </source>
</evidence>
<dbReference type="Proteomes" id="UP000094828">
    <property type="component" value="Unassembled WGS sequence"/>
</dbReference>
<protein>
    <submittedName>
        <fullName evidence="2">Integrase</fullName>
    </submittedName>
</protein>
<dbReference type="RefSeq" id="WP_068846997.1">
    <property type="nucleotide sequence ID" value="NZ_LYDR01000062.1"/>
</dbReference>
<dbReference type="InterPro" id="IPR001584">
    <property type="entry name" value="Integrase_cat-core"/>
</dbReference>
<dbReference type="GO" id="GO:0003676">
    <property type="term" value="F:nucleic acid binding"/>
    <property type="evidence" value="ECO:0007669"/>
    <property type="project" value="InterPro"/>
</dbReference>
<dbReference type="GO" id="GO:0015074">
    <property type="term" value="P:DNA integration"/>
    <property type="evidence" value="ECO:0007669"/>
    <property type="project" value="InterPro"/>
</dbReference>
<reference evidence="2 3" key="1">
    <citation type="submission" date="2016-05" db="EMBL/GenBank/DDBJ databases">
        <title>Genomic and physiological characterization of Planctopirus sp. isolated from fresh water lake.</title>
        <authorList>
            <person name="Subhash Y."/>
            <person name="Ramana C."/>
        </authorList>
    </citation>
    <scope>NUCLEOTIDE SEQUENCE [LARGE SCALE GENOMIC DNA]</scope>
    <source>
        <strain evidence="2 3">JC280</strain>
    </source>
</reference>